<accession>A0A0A9T4H8</accession>
<protein>
    <submittedName>
        <fullName evidence="1">Uncharacterized protein</fullName>
    </submittedName>
</protein>
<reference evidence="1" key="2">
    <citation type="journal article" date="2015" name="Data Brief">
        <title>Shoot transcriptome of the giant reed, Arundo donax.</title>
        <authorList>
            <person name="Barrero R.A."/>
            <person name="Guerrero F.D."/>
            <person name="Moolhuijzen P."/>
            <person name="Goolsby J.A."/>
            <person name="Tidwell J."/>
            <person name="Bellgard S.E."/>
            <person name="Bellgard M.I."/>
        </authorList>
    </citation>
    <scope>NUCLEOTIDE SEQUENCE</scope>
    <source>
        <tissue evidence="1">Shoot tissue taken approximately 20 cm above the soil surface</tissue>
    </source>
</reference>
<dbReference type="AlphaFoldDB" id="A0A0A9T4H8"/>
<dbReference type="EMBL" id="GBRH01264700">
    <property type="protein sequence ID" value="JAD33195.1"/>
    <property type="molecule type" value="Transcribed_RNA"/>
</dbReference>
<proteinExistence type="predicted"/>
<evidence type="ECO:0000313" key="1">
    <source>
        <dbReference type="EMBL" id="JAD33195.1"/>
    </source>
</evidence>
<organism evidence="1">
    <name type="scientific">Arundo donax</name>
    <name type="common">Giant reed</name>
    <name type="synonym">Donax arundinaceus</name>
    <dbReference type="NCBI Taxonomy" id="35708"/>
    <lineage>
        <taxon>Eukaryota</taxon>
        <taxon>Viridiplantae</taxon>
        <taxon>Streptophyta</taxon>
        <taxon>Embryophyta</taxon>
        <taxon>Tracheophyta</taxon>
        <taxon>Spermatophyta</taxon>
        <taxon>Magnoliopsida</taxon>
        <taxon>Liliopsida</taxon>
        <taxon>Poales</taxon>
        <taxon>Poaceae</taxon>
        <taxon>PACMAD clade</taxon>
        <taxon>Arundinoideae</taxon>
        <taxon>Arundineae</taxon>
        <taxon>Arundo</taxon>
    </lineage>
</organism>
<reference evidence="1" key="1">
    <citation type="submission" date="2014-09" db="EMBL/GenBank/DDBJ databases">
        <authorList>
            <person name="Magalhaes I.L.F."/>
            <person name="Oliveira U."/>
            <person name="Santos F.R."/>
            <person name="Vidigal T.H.D.A."/>
            <person name="Brescovit A.D."/>
            <person name="Santos A.J."/>
        </authorList>
    </citation>
    <scope>NUCLEOTIDE SEQUENCE</scope>
    <source>
        <tissue evidence="1">Shoot tissue taken approximately 20 cm above the soil surface</tissue>
    </source>
</reference>
<name>A0A0A9T4H8_ARUDO</name>
<sequence>MFTWFDLSNLGLNCSRYPLIYSYVESASITTRFELFSFWFFFYDLRYGDTWRRG</sequence>